<dbReference type="PROSITE" id="PS51175">
    <property type="entry name" value="CBM6"/>
    <property type="match status" value="2"/>
</dbReference>
<evidence type="ECO:0000259" key="3">
    <source>
        <dbReference type="PROSITE" id="PS51175"/>
    </source>
</evidence>
<dbReference type="InterPro" id="IPR008979">
    <property type="entry name" value="Galactose-bd-like_sf"/>
</dbReference>
<dbReference type="Pfam" id="PF16990">
    <property type="entry name" value="CBM_35"/>
    <property type="match status" value="1"/>
</dbReference>
<evidence type="ECO:0000313" key="5">
    <source>
        <dbReference type="Proteomes" id="UP001596113"/>
    </source>
</evidence>
<dbReference type="Gene3D" id="2.60.40.1180">
    <property type="entry name" value="Golgi alpha-mannosidase II"/>
    <property type="match status" value="1"/>
</dbReference>
<dbReference type="InterPro" id="IPR025092">
    <property type="entry name" value="Glyco_hydro_66"/>
</dbReference>
<evidence type="ECO:0000313" key="4">
    <source>
        <dbReference type="EMBL" id="MFC5401310.1"/>
    </source>
</evidence>
<gene>
    <name evidence="4" type="ORF">ACFPOF_01035</name>
</gene>
<keyword evidence="4" id="KW-0378">Hydrolase</keyword>
<comment type="similarity">
    <text evidence="1">Belongs to the glycosyl hydrolase 66 family.</text>
</comment>
<keyword evidence="2" id="KW-0732">Signal</keyword>
<dbReference type="EMBL" id="JBHSMI010000002">
    <property type="protein sequence ID" value="MFC5401310.1"/>
    <property type="molecule type" value="Genomic_DNA"/>
</dbReference>
<dbReference type="InterPro" id="IPR005084">
    <property type="entry name" value="CBM6"/>
</dbReference>
<organism evidence="4 5">
    <name type="scientific">Cohnella soli</name>
    <dbReference type="NCBI Taxonomy" id="425005"/>
    <lineage>
        <taxon>Bacteria</taxon>
        <taxon>Bacillati</taxon>
        <taxon>Bacillota</taxon>
        <taxon>Bacilli</taxon>
        <taxon>Bacillales</taxon>
        <taxon>Paenibacillaceae</taxon>
        <taxon>Cohnella</taxon>
    </lineage>
</organism>
<reference evidence="5" key="1">
    <citation type="journal article" date="2019" name="Int. J. Syst. Evol. Microbiol.">
        <title>The Global Catalogue of Microorganisms (GCM) 10K type strain sequencing project: providing services to taxonomists for standard genome sequencing and annotation.</title>
        <authorList>
            <consortium name="The Broad Institute Genomics Platform"/>
            <consortium name="The Broad Institute Genome Sequencing Center for Infectious Disease"/>
            <person name="Wu L."/>
            <person name="Ma J."/>
        </authorList>
    </citation>
    <scope>NUCLEOTIDE SEQUENCE [LARGE SCALE GENOMIC DNA]</scope>
    <source>
        <strain evidence="5">CGMCC 1.18575</strain>
    </source>
</reference>
<keyword evidence="5" id="KW-1185">Reference proteome</keyword>
<dbReference type="InterPro" id="IPR013780">
    <property type="entry name" value="Glyco_hydro_b"/>
</dbReference>
<dbReference type="Pfam" id="PF03422">
    <property type="entry name" value="CBM_6"/>
    <property type="match status" value="1"/>
</dbReference>
<dbReference type="Pfam" id="PF13199">
    <property type="entry name" value="Glyco_hydro_66"/>
    <property type="match status" value="1"/>
</dbReference>
<evidence type="ECO:0000256" key="1">
    <source>
        <dbReference type="ARBA" id="ARBA00010837"/>
    </source>
</evidence>
<dbReference type="Gene3D" id="3.20.20.80">
    <property type="entry name" value="Glycosidases"/>
    <property type="match status" value="1"/>
</dbReference>
<dbReference type="InterPro" id="IPR013783">
    <property type="entry name" value="Ig-like_fold"/>
</dbReference>
<dbReference type="CDD" id="cd04083">
    <property type="entry name" value="CBM35_Lmo2446-like"/>
    <property type="match status" value="2"/>
</dbReference>
<feature type="domain" description="CBM6" evidence="3">
    <location>
        <begin position="421"/>
        <end position="548"/>
    </location>
</feature>
<evidence type="ECO:0000256" key="2">
    <source>
        <dbReference type="ARBA" id="ARBA00022729"/>
    </source>
</evidence>
<comment type="caution">
    <text evidence="4">The sequence shown here is derived from an EMBL/GenBank/DDBJ whole genome shotgun (WGS) entry which is preliminary data.</text>
</comment>
<dbReference type="Gene3D" id="2.60.40.10">
    <property type="entry name" value="Immunoglobulins"/>
    <property type="match status" value="1"/>
</dbReference>
<dbReference type="PANTHER" id="PTHR43863">
    <property type="entry name" value="HYDROLASE, PUTATIVE (AFU_ORTHOLOGUE AFUA_1G03140)-RELATED"/>
    <property type="match status" value="1"/>
</dbReference>
<dbReference type="RefSeq" id="WP_378128744.1">
    <property type="nucleotide sequence ID" value="NZ_JBHSMI010000002.1"/>
</dbReference>
<dbReference type="SUPFAM" id="SSF49785">
    <property type="entry name" value="Galactose-binding domain-like"/>
    <property type="match status" value="2"/>
</dbReference>
<proteinExistence type="inferred from homology"/>
<dbReference type="Gene3D" id="2.60.120.260">
    <property type="entry name" value="Galactose-binding domain-like"/>
    <property type="match status" value="2"/>
</dbReference>
<dbReference type="PANTHER" id="PTHR43863:SF2">
    <property type="entry name" value="MALTASE-GLUCOAMYLASE"/>
    <property type="match status" value="1"/>
</dbReference>
<feature type="domain" description="CBM6" evidence="3">
    <location>
        <begin position="750"/>
        <end position="873"/>
    </location>
</feature>
<dbReference type="CDD" id="cd14745">
    <property type="entry name" value="GH66"/>
    <property type="match status" value="1"/>
</dbReference>
<dbReference type="GO" id="GO:0016787">
    <property type="term" value="F:hydrolase activity"/>
    <property type="evidence" value="ECO:0007669"/>
    <property type="project" value="UniProtKB-KW"/>
</dbReference>
<dbReference type="Proteomes" id="UP001596113">
    <property type="component" value="Unassembled WGS sequence"/>
</dbReference>
<name>A0ABW0HLB1_9BACL</name>
<protein>
    <submittedName>
        <fullName evidence="4">Glycoside hydrolase family 66 protein</fullName>
    </submittedName>
</protein>
<accession>A0ABW0HLB1</accession>
<dbReference type="InterPro" id="IPR051816">
    <property type="entry name" value="Glycosyl_Hydrolase_31"/>
</dbReference>
<sequence>MMVRARRFHSITAIVSALLIVLFTASLFPAGWTGNSQAAATGGVQRVYTDKARYSPGNTAVISVDLSNTTGSTWSGTVYLKVYQLETQVHTTSQAVTLSNNQKTTITFNWTTPGTDFRGYFVSVDAGAFGSGATAIDVSSDFAKYPRYGYISEFPSAETALQSSAKVNTLAQDYHINAWQFYDWMWRHDKLFKRTGGTVDATWNDLFDRQISWQTIQNQISAVHNVNGAAMAYAMVYASRENYSSLGVSPTWGLYKDNAHASQHDVDFGDGSTYLYMFDPNNANWQNYIMGEYKDAINTAGFDGIHVDQMGQRSNVYLYGGSSVDLSQRFTPFLNQAKSQLTTNNSTHNRLAFNIVDGTVNGWAAEDVSKNANVDFNYSEIWYLSNSYKQLKDYIESLRENSNNKAVVLAAYMDYGENIGPRYEAESATLTNVGTNTDHPGYTGTGFVDQFASVGDSVEFTVTVPEDGKYSLVFRYANATGATAFRNLYVDNTFKYELYFLNQANWNTWSQDAWYQVDLTQGTHTIKLAYDNSGMNAGAINLDSLTLGTFDDHSIRLADAMMAASGATHIELGDDNQMLPHEYYPNKSKSMRNSLKSAMKDHYNFITAYENLLFDSNVTTNDSGLQFINMSGVTASGDGLANTVWYIPKRTPDYNIVHLINLLGNDNQWRNSASQPTFQTNVPMKIYIGNQESISNVYVASPDLNHGATSSLTFTTGTDSTGKYVSFTLPSLKYWDMIYMKRSFTNPVNAIYEAETEIKSSTTTNTNHAGYTGSGFVDGFSSSGSGVSFVVNATSDSDYALRFRYANGGSNATRNVYVDGKFAGTVSFDSTGSWNTWDYAEVATRLKPGVHTVVLYYASGNSGAINLDHLALNPTYIWQFDRKITSVPAGYRVTFRTGEQGWAHWGVNGWTGVADSKMRSNGSSNAALNHETSIGPFTTGTTVDFTFLWDDNNNGVLEPSTDRWEGTDFHITVS</sequence>